<dbReference type="InterPro" id="IPR008407">
    <property type="entry name" value="Brnchd-chn_aa_trnsp_AzlD"/>
</dbReference>
<evidence type="ECO:0000313" key="3">
    <source>
        <dbReference type="Proteomes" id="UP000094776"/>
    </source>
</evidence>
<reference evidence="2 3" key="1">
    <citation type="submission" date="2015-12" db="EMBL/GenBank/DDBJ databases">
        <title>Diversity of Burkholderia near neighbor genomes.</title>
        <authorList>
            <person name="Sahl J."/>
            <person name="Wagner D."/>
            <person name="Keim P."/>
        </authorList>
    </citation>
    <scope>NUCLEOTIDE SEQUENCE [LARGE SCALE GENOMIC DNA]</scope>
    <source>
        <strain evidence="2 3">MSMB1184WGS</strain>
    </source>
</reference>
<evidence type="ECO:0000256" key="1">
    <source>
        <dbReference type="SAM" id="Phobius"/>
    </source>
</evidence>
<dbReference type="Proteomes" id="UP000094776">
    <property type="component" value="Chromosome 2"/>
</dbReference>
<protein>
    <recommendedName>
        <fullName evidence="4">AzlD family protein</fullName>
    </recommendedName>
</protein>
<dbReference type="RefSeq" id="WP_069273901.1">
    <property type="nucleotide sequence ID" value="NZ_CP013444.1"/>
</dbReference>
<sequence>MPDFHVSTVATIVLMASTTYLSRILGYVLLRNRTLSPRMASVMENVPGCVLISVIAPAFVSTRPADLLALAITLIAATRLSILPTVAIGIVSAGVLRHLLG</sequence>
<organism evidence="2 3">
    <name type="scientific">Burkholderia cepacia</name>
    <name type="common">Pseudomonas cepacia</name>
    <dbReference type="NCBI Taxonomy" id="292"/>
    <lineage>
        <taxon>Bacteria</taxon>
        <taxon>Pseudomonadati</taxon>
        <taxon>Pseudomonadota</taxon>
        <taxon>Betaproteobacteria</taxon>
        <taxon>Burkholderiales</taxon>
        <taxon>Burkholderiaceae</taxon>
        <taxon>Burkholderia</taxon>
        <taxon>Burkholderia cepacia complex</taxon>
    </lineage>
</organism>
<dbReference type="Pfam" id="PF05437">
    <property type="entry name" value="AzlD"/>
    <property type="match status" value="1"/>
</dbReference>
<gene>
    <name evidence="2" type="ORF">WT26_21510</name>
</gene>
<keyword evidence="1" id="KW-0472">Membrane</keyword>
<dbReference type="EMBL" id="CP013444">
    <property type="protein sequence ID" value="AOK18606.1"/>
    <property type="molecule type" value="Genomic_DNA"/>
</dbReference>
<keyword evidence="1" id="KW-0812">Transmembrane</keyword>
<accession>A0A1B4PXG5</accession>
<feature type="transmembrane region" description="Helical" evidence="1">
    <location>
        <begin position="6"/>
        <end position="30"/>
    </location>
</feature>
<feature type="transmembrane region" description="Helical" evidence="1">
    <location>
        <begin position="42"/>
        <end position="61"/>
    </location>
</feature>
<feature type="transmembrane region" description="Helical" evidence="1">
    <location>
        <begin position="67"/>
        <end position="96"/>
    </location>
</feature>
<keyword evidence="1" id="KW-1133">Transmembrane helix</keyword>
<name>A0A1B4PXG5_BURCE</name>
<evidence type="ECO:0008006" key="4">
    <source>
        <dbReference type="Google" id="ProtNLM"/>
    </source>
</evidence>
<evidence type="ECO:0000313" key="2">
    <source>
        <dbReference type="EMBL" id="AOK18606.1"/>
    </source>
</evidence>
<proteinExistence type="predicted"/>
<dbReference type="AlphaFoldDB" id="A0A1B4PXG5"/>